<dbReference type="Proteomes" id="UP000679352">
    <property type="component" value="Chromosome"/>
</dbReference>
<protein>
    <submittedName>
        <fullName evidence="1">Uncharacterized protein</fullName>
    </submittedName>
</protein>
<evidence type="ECO:0000313" key="1">
    <source>
        <dbReference type="EMBL" id="QWK90270.1"/>
    </source>
</evidence>
<gene>
    <name evidence="1" type="ORF">KM031_15865</name>
</gene>
<dbReference type="RefSeq" id="WP_215504483.1">
    <property type="nucleotide sequence ID" value="NZ_CP076361.1"/>
</dbReference>
<name>A0A975P5Y6_9RHOB</name>
<dbReference type="KEGG" id="gfu:KM031_15865"/>
<reference evidence="1" key="1">
    <citation type="submission" date="2021-06" db="EMBL/GenBank/DDBJ databases">
        <title>Direct submission.</title>
        <authorList>
            <person name="Lee C.-S."/>
            <person name="Jin L."/>
        </authorList>
    </citation>
    <scope>NUCLEOTIDE SEQUENCE</scope>
    <source>
        <strain evidence="1">Con5</strain>
    </source>
</reference>
<accession>A0A975P5Y6</accession>
<sequence length="290" mass="33093">MRIAYHLGVHCTDDDRLVRTLHKNAAALAAEGIEVPHPNRYRALIRDTAIQLKGQAATQETQAIVLDQIMEAEVAERLILSWENFLAFPAWAVRGALYRTGGERMRAITQIFPEIEAEFHLGLRNPATYLPELHRRQRGRDYNEFIEGTDPALLRWSDLILSLRARNPDVPVFVWADEDTPLIWPEVLQSVSGHSEALELEDSTDLLATLMTADGMRRMVAYMDSHPPQTIPQRRRIVSAFLDKFARPEQVDMQFALPGWTDDLVAQMTEQYERDMAYIATLPGVTYLEP</sequence>
<dbReference type="EMBL" id="CP076361">
    <property type="protein sequence ID" value="QWK90270.1"/>
    <property type="molecule type" value="Genomic_DNA"/>
</dbReference>
<dbReference type="AlphaFoldDB" id="A0A975P5Y6"/>
<evidence type="ECO:0000313" key="2">
    <source>
        <dbReference type="Proteomes" id="UP000679352"/>
    </source>
</evidence>
<keyword evidence="2" id="KW-1185">Reference proteome</keyword>
<proteinExistence type="predicted"/>
<organism evidence="1 2">
    <name type="scientific">Gemmobacter fulvus</name>
    <dbReference type="NCBI Taxonomy" id="2840474"/>
    <lineage>
        <taxon>Bacteria</taxon>
        <taxon>Pseudomonadati</taxon>
        <taxon>Pseudomonadota</taxon>
        <taxon>Alphaproteobacteria</taxon>
        <taxon>Rhodobacterales</taxon>
        <taxon>Paracoccaceae</taxon>
        <taxon>Gemmobacter</taxon>
    </lineage>
</organism>